<keyword evidence="3" id="KW-0399">Innate immunity</keyword>
<evidence type="ECO:0000256" key="5">
    <source>
        <dbReference type="ARBA" id="ARBA00023198"/>
    </source>
</evidence>
<dbReference type="PROSITE" id="PS50824">
    <property type="entry name" value="DAPIN"/>
    <property type="match status" value="1"/>
</dbReference>
<dbReference type="Gene3D" id="1.10.533.10">
    <property type="entry name" value="Death Domain, Fas"/>
    <property type="match status" value="2"/>
</dbReference>
<protein>
    <submittedName>
        <fullName evidence="9">ASC protein</fullName>
    </submittedName>
</protein>
<dbReference type="FunFam" id="1.10.533.10:FF:000013">
    <property type="entry name" value="Apoptosis-associated speck-like protein containing a CARD"/>
    <property type="match status" value="1"/>
</dbReference>
<dbReference type="PROSITE" id="PS50209">
    <property type="entry name" value="CARD"/>
    <property type="match status" value="1"/>
</dbReference>
<keyword evidence="5" id="KW-0395">Inflammatory response</keyword>
<evidence type="ECO:0000256" key="6">
    <source>
        <dbReference type="ARBA" id="ARBA00023233"/>
    </source>
</evidence>
<feature type="domain" description="Pyrin" evidence="8">
    <location>
        <begin position="1"/>
        <end position="89"/>
    </location>
</feature>
<dbReference type="EMBL" id="JAAWVO010077268">
    <property type="protein sequence ID" value="MBN3325757.1"/>
    <property type="molecule type" value="Genomic_DNA"/>
</dbReference>
<dbReference type="CDD" id="cd08330">
    <property type="entry name" value="CARD_ASC_NALP1"/>
    <property type="match status" value="1"/>
</dbReference>
<dbReference type="GO" id="GO:0061702">
    <property type="term" value="C:canonical inflammasome complex"/>
    <property type="evidence" value="ECO:0007669"/>
    <property type="project" value="UniProtKB-SubCell"/>
</dbReference>
<reference evidence="9" key="1">
    <citation type="journal article" date="2021" name="Cell">
        <title>Tracing the genetic footprints of vertebrate landing in non-teleost ray-finned fishes.</title>
        <authorList>
            <person name="Bi X."/>
            <person name="Wang K."/>
            <person name="Yang L."/>
            <person name="Pan H."/>
            <person name="Jiang H."/>
            <person name="Wei Q."/>
            <person name="Fang M."/>
            <person name="Yu H."/>
            <person name="Zhu C."/>
            <person name="Cai Y."/>
            <person name="He Y."/>
            <person name="Gan X."/>
            <person name="Zeng H."/>
            <person name="Yu D."/>
            <person name="Zhu Y."/>
            <person name="Jiang H."/>
            <person name="Qiu Q."/>
            <person name="Yang H."/>
            <person name="Zhang Y.E."/>
            <person name="Wang W."/>
            <person name="Zhu M."/>
            <person name="He S."/>
            <person name="Zhang G."/>
        </authorList>
    </citation>
    <scope>NUCLEOTIDE SEQUENCE</scope>
    <source>
        <strain evidence="9">Allg_001</strain>
    </source>
</reference>
<evidence type="ECO:0000256" key="2">
    <source>
        <dbReference type="ARBA" id="ARBA00022490"/>
    </source>
</evidence>
<evidence type="ECO:0000313" key="9">
    <source>
        <dbReference type="EMBL" id="MBN3325757.1"/>
    </source>
</evidence>
<dbReference type="GO" id="GO:0045087">
    <property type="term" value="P:innate immune response"/>
    <property type="evidence" value="ECO:0007669"/>
    <property type="project" value="UniProtKB-KW"/>
</dbReference>
<keyword evidence="4" id="KW-0391">Immunity</keyword>
<dbReference type="GO" id="GO:0006954">
    <property type="term" value="P:inflammatory response"/>
    <property type="evidence" value="ECO:0007669"/>
    <property type="project" value="UniProtKB-KW"/>
</dbReference>
<evidence type="ECO:0000259" key="8">
    <source>
        <dbReference type="PROSITE" id="PS50824"/>
    </source>
</evidence>
<dbReference type="InterPro" id="IPR033516">
    <property type="entry name" value="CARD8/ASC/NALP1_CARD"/>
</dbReference>
<dbReference type="AlphaFoldDB" id="A0A8J7P5C1"/>
<dbReference type="InterPro" id="IPR004020">
    <property type="entry name" value="DAPIN"/>
</dbReference>
<feature type="domain" description="CARD" evidence="7">
    <location>
        <begin position="169"/>
        <end position="253"/>
    </location>
</feature>
<sequence>MARSLKDHIIDTLEDLDDKGLKKFRTKLCDRPGEPKIRKGQIQDADALDLANKLVSTFREDGAVRVTVEVLRDICENHLATTLSDKTKSLVGDISPSGSATGGGTCDEPAAPAIPINMDGGGTCDEPAAPAIPINMDGIIWAYNPFLCQPDQTHLTFSSPPISFGTEVNFVEKHRNDLIQRVTQVEPLLDELLVRGILNQEMYSSILAAPTHQEKMRRLFQGPILAAGARGKRILYQILLEQQPFLIADLMGQ</sequence>
<feature type="non-terminal residue" evidence="9">
    <location>
        <position position="253"/>
    </location>
</feature>
<dbReference type="Proteomes" id="UP000736164">
    <property type="component" value="Unassembled WGS sequence"/>
</dbReference>
<dbReference type="InterPro" id="IPR001315">
    <property type="entry name" value="CARD"/>
</dbReference>
<organism evidence="9 10">
    <name type="scientific">Atractosteus spatula</name>
    <name type="common">Alligator gar</name>
    <name type="synonym">Lepisosteus spatula</name>
    <dbReference type="NCBI Taxonomy" id="7917"/>
    <lineage>
        <taxon>Eukaryota</taxon>
        <taxon>Metazoa</taxon>
        <taxon>Chordata</taxon>
        <taxon>Craniata</taxon>
        <taxon>Vertebrata</taxon>
        <taxon>Euteleostomi</taxon>
        <taxon>Actinopterygii</taxon>
        <taxon>Neopterygii</taxon>
        <taxon>Holostei</taxon>
        <taxon>Semionotiformes</taxon>
        <taxon>Lepisosteidae</taxon>
        <taxon>Atractosteus</taxon>
    </lineage>
</organism>
<keyword evidence="2" id="KW-0963">Cytoplasm</keyword>
<dbReference type="GO" id="GO:0042981">
    <property type="term" value="P:regulation of apoptotic process"/>
    <property type="evidence" value="ECO:0007669"/>
    <property type="project" value="InterPro"/>
</dbReference>
<dbReference type="Pfam" id="PF02758">
    <property type="entry name" value="PYRIN"/>
    <property type="match status" value="1"/>
</dbReference>
<name>A0A8J7P5C1_ATRSP</name>
<keyword evidence="10" id="KW-1185">Reference proteome</keyword>
<dbReference type="SMART" id="SM01289">
    <property type="entry name" value="PYRIN"/>
    <property type="match status" value="1"/>
</dbReference>
<evidence type="ECO:0000259" key="7">
    <source>
        <dbReference type="PROSITE" id="PS50209"/>
    </source>
</evidence>
<evidence type="ECO:0000256" key="4">
    <source>
        <dbReference type="ARBA" id="ARBA00022859"/>
    </source>
</evidence>
<dbReference type="PANTHER" id="PTHR46985">
    <property type="entry name" value="NACHT, LRR AND PYD DOMAINS-CONTAINING PROTEIN 1"/>
    <property type="match status" value="1"/>
</dbReference>
<evidence type="ECO:0000256" key="1">
    <source>
        <dbReference type="ARBA" id="ARBA00004110"/>
    </source>
</evidence>
<evidence type="ECO:0000256" key="3">
    <source>
        <dbReference type="ARBA" id="ARBA00022588"/>
    </source>
</evidence>
<proteinExistence type="predicted"/>
<dbReference type="Pfam" id="PF00619">
    <property type="entry name" value="CARD"/>
    <property type="match status" value="1"/>
</dbReference>
<gene>
    <name evidence="9" type="primary">Pycard_1</name>
    <name evidence="9" type="ORF">GTO95_0010108</name>
</gene>
<dbReference type="InterPro" id="IPR011029">
    <property type="entry name" value="DEATH-like_dom_sf"/>
</dbReference>
<dbReference type="InterPro" id="IPR051249">
    <property type="entry name" value="NLRP_Inflammasome"/>
</dbReference>
<comment type="caution">
    <text evidence="9">The sequence shown here is derived from an EMBL/GenBank/DDBJ whole genome shotgun (WGS) entry which is preliminary data.</text>
</comment>
<feature type="non-terminal residue" evidence="9">
    <location>
        <position position="1"/>
    </location>
</feature>
<dbReference type="PANTHER" id="PTHR46985:SF2">
    <property type="entry name" value="APOPTOSIS-ASSOCIATED SPECK-LIKE PROTEIN CONTAINING A CARD"/>
    <property type="match status" value="1"/>
</dbReference>
<dbReference type="CDD" id="cd08321">
    <property type="entry name" value="Pyrin_ASC-like"/>
    <property type="match status" value="1"/>
</dbReference>
<dbReference type="SUPFAM" id="SSF47986">
    <property type="entry name" value="DEATH domain"/>
    <property type="match status" value="2"/>
</dbReference>
<keyword evidence="6" id="KW-1271">Inflammasome</keyword>
<accession>A0A8J7P5C1</accession>
<comment type="subcellular location">
    <subcellularLocation>
        <location evidence="1">Inflammasome</location>
    </subcellularLocation>
</comment>
<evidence type="ECO:0000313" key="10">
    <source>
        <dbReference type="Proteomes" id="UP000736164"/>
    </source>
</evidence>